<keyword evidence="2" id="KW-1185">Reference proteome</keyword>
<reference evidence="2" key="1">
    <citation type="submission" date="2016-06" db="EMBL/GenBank/DDBJ databases">
        <authorList>
            <person name="Varghese N."/>
            <person name="Submissions Spin"/>
        </authorList>
    </citation>
    <scope>NUCLEOTIDE SEQUENCE [LARGE SCALE GENOMIC DNA]</scope>
    <source>
        <strain evidence="2">DSM 43168</strain>
    </source>
</reference>
<evidence type="ECO:0000313" key="2">
    <source>
        <dbReference type="Proteomes" id="UP000183585"/>
    </source>
</evidence>
<protein>
    <submittedName>
        <fullName evidence="1">Uncharacterized protein</fullName>
    </submittedName>
</protein>
<proteinExistence type="predicted"/>
<organism evidence="1 2">
    <name type="scientific">Micromonospora carbonacea</name>
    <dbReference type="NCBI Taxonomy" id="47853"/>
    <lineage>
        <taxon>Bacteria</taxon>
        <taxon>Bacillati</taxon>
        <taxon>Actinomycetota</taxon>
        <taxon>Actinomycetes</taxon>
        <taxon>Micromonosporales</taxon>
        <taxon>Micromonosporaceae</taxon>
        <taxon>Micromonospora</taxon>
    </lineage>
</organism>
<dbReference type="AlphaFoldDB" id="A0A1C5ABI5"/>
<accession>A0A1C5ABI5</accession>
<dbReference type="EMBL" id="FMCT01000012">
    <property type="protein sequence ID" value="SCF42441.1"/>
    <property type="molecule type" value="Genomic_DNA"/>
</dbReference>
<evidence type="ECO:0000313" key="1">
    <source>
        <dbReference type="EMBL" id="SCF42441.1"/>
    </source>
</evidence>
<name>A0A1C5ABI5_9ACTN</name>
<dbReference type="Proteomes" id="UP000183585">
    <property type="component" value="Unassembled WGS sequence"/>
</dbReference>
<gene>
    <name evidence="1" type="ORF">GA0070563_11279</name>
</gene>
<dbReference type="RefSeq" id="WP_141723935.1">
    <property type="nucleotide sequence ID" value="NZ_FMCT01000012.1"/>
</dbReference>
<sequence length="82" mass="9110">MPDTTDASDVTVIPDRWDRHPTVTHHDLTADGVTTDAVITGGLTLHRARRHIRAAVTRDADAALRGIRHLLARDRHTVTEED</sequence>